<keyword evidence="2" id="KW-1185">Reference proteome</keyword>
<protein>
    <submittedName>
        <fullName evidence="1">Uncharacterized protein</fullName>
    </submittedName>
</protein>
<dbReference type="Proteomes" id="UP001472866">
    <property type="component" value="Chromosome 03"/>
</dbReference>
<name>A0AAX4P330_9CHLO</name>
<proteinExistence type="predicted"/>
<reference evidence="1 2" key="1">
    <citation type="submission" date="2024-03" db="EMBL/GenBank/DDBJ databases">
        <title>Complete genome sequence of the green alga Chloropicon roscoffensis RCC1871.</title>
        <authorList>
            <person name="Lemieux C."/>
            <person name="Pombert J.-F."/>
            <person name="Otis C."/>
            <person name="Turmel M."/>
        </authorList>
    </citation>
    <scope>NUCLEOTIDE SEQUENCE [LARGE SCALE GENOMIC DNA]</scope>
    <source>
        <strain evidence="1 2">RCC1871</strain>
    </source>
</reference>
<organism evidence="1 2">
    <name type="scientific">Chloropicon roscoffensis</name>
    <dbReference type="NCBI Taxonomy" id="1461544"/>
    <lineage>
        <taxon>Eukaryota</taxon>
        <taxon>Viridiplantae</taxon>
        <taxon>Chlorophyta</taxon>
        <taxon>Chloropicophyceae</taxon>
        <taxon>Chloropicales</taxon>
        <taxon>Chloropicaceae</taxon>
        <taxon>Chloropicon</taxon>
    </lineage>
</organism>
<evidence type="ECO:0000313" key="2">
    <source>
        <dbReference type="Proteomes" id="UP001472866"/>
    </source>
</evidence>
<sequence length="272" mass="29834">MEDDERDPNAFPHEHVVRILRAAFGGNGDLAEEGEEEVLPAPAREEVDSLLGAFHGTDAGCSESARAPDLCTVFEEVASHAYRSIAALDGAADVDGPLFGTPRKSATAKDQLVSTMLQVYAETEHRESEEHICRECLCSPSPVVHCWRNGDIGASLLLLRRCDNTLRALLESCVMDCASGNGDEGVGSREGYLDSDHCECLISCCERAPDLAARTRLSLVYWGEDVPIHWPAESLCIYLQSHRRGVRQTCVRCLGRQDDSTNYVWPCILAII</sequence>
<gene>
    <name evidence="1" type="ORF">HKI87_03g19950</name>
</gene>
<dbReference type="AlphaFoldDB" id="A0AAX4P330"/>
<evidence type="ECO:0000313" key="1">
    <source>
        <dbReference type="EMBL" id="WZN60465.1"/>
    </source>
</evidence>
<accession>A0AAX4P330</accession>
<dbReference type="EMBL" id="CP151503">
    <property type="protein sequence ID" value="WZN60465.1"/>
    <property type="molecule type" value="Genomic_DNA"/>
</dbReference>